<feature type="region of interest" description="Disordered" evidence="1">
    <location>
        <begin position="1"/>
        <end position="24"/>
    </location>
</feature>
<protein>
    <submittedName>
        <fullName evidence="2">Uncharacterized protein</fullName>
    </submittedName>
</protein>
<dbReference type="AlphaFoldDB" id="A0ABD3G2K3"/>
<sequence length="86" mass="9640">MNPTPHELAATSDSLEAQRGRESPQRVAPWAVSLFGGMQVLLHCFQHRDGYMCSARWEAVQLPLAVAQHQQLKTKMPSCIRVMVIP</sequence>
<comment type="caution">
    <text evidence="2">The sequence shown here is derived from an EMBL/GenBank/DDBJ whole genome shotgun (WGS) entry which is preliminary data.</text>
</comment>
<keyword evidence="3" id="KW-1185">Reference proteome</keyword>
<evidence type="ECO:0000313" key="3">
    <source>
        <dbReference type="Proteomes" id="UP001632037"/>
    </source>
</evidence>
<evidence type="ECO:0000256" key="1">
    <source>
        <dbReference type="SAM" id="MobiDB-lite"/>
    </source>
</evidence>
<organism evidence="2 3">
    <name type="scientific">Phytophthora oleae</name>
    <dbReference type="NCBI Taxonomy" id="2107226"/>
    <lineage>
        <taxon>Eukaryota</taxon>
        <taxon>Sar</taxon>
        <taxon>Stramenopiles</taxon>
        <taxon>Oomycota</taxon>
        <taxon>Peronosporomycetes</taxon>
        <taxon>Peronosporales</taxon>
        <taxon>Peronosporaceae</taxon>
        <taxon>Phytophthora</taxon>
    </lineage>
</organism>
<accession>A0ABD3G2K3</accession>
<evidence type="ECO:0000313" key="2">
    <source>
        <dbReference type="EMBL" id="KAL3672704.1"/>
    </source>
</evidence>
<dbReference type="Proteomes" id="UP001632037">
    <property type="component" value="Unassembled WGS sequence"/>
</dbReference>
<name>A0ABD3G2K3_9STRA</name>
<dbReference type="EMBL" id="JBIMZQ010000003">
    <property type="protein sequence ID" value="KAL3672704.1"/>
    <property type="molecule type" value="Genomic_DNA"/>
</dbReference>
<reference evidence="2 3" key="1">
    <citation type="submission" date="2024-09" db="EMBL/GenBank/DDBJ databases">
        <title>Genome sequencing and assembly of Phytophthora oleae, isolate VK10A, causative agent of rot of olive drupes.</title>
        <authorList>
            <person name="Conti Taguali S."/>
            <person name="Riolo M."/>
            <person name="La Spada F."/>
            <person name="Cacciola S.O."/>
            <person name="Dionisio G."/>
        </authorList>
    </citation>
    <scope>NUCLEOTIDE SEQUENCE [LARGE SCALE GENOMIC DNA]</scope>
    <source>
        <strain evidence="2 3">VK10A</strain>
    </source>
</reference>
<proteinExistence type="predicted"/>
<gene>
    <name evidence="2" type="ORF">V7S43_001998</name>
</gene>